<dbReference type="InterPro" id="IPR052024">
    <property type="entry name" value="Methanogen_methyltrans"/>
</dbReference>
<dbReference type="eggNOG" id="COG0407">
    <property type="taxonomic scope" value="Bacteria"/>
</dbReference>
<proteinExistence type="predicted"/>
<gene>
    <name evidence="2" type="ORF">HMPREF9225_0706</name>
</gene>
<keyword evidence="3" id="KW-1185">Reference proteome</keyword>
<dbReference type="GO" id="GO:0006779">
    <property type="term" value="P:porphyrin-containing compound biosynthetic process"/>
    <property type="evidence" value="ECO:0007669"/>
    <property type="project" value="InterPro"/>
</dbReference>
<dbReference type="Proteomes" id="UP000003280">
    <property type="component" value="Unassembled WGS sequence"/>
</dbReference>
<accession>E0NKL7</accession>
<dbReference type="HOGENOM" id="CLU_040933_1_0_9"/>
<dbReference type="OrthoDB" id="7375127at2"/>
<dbReference type="Gene3D" id="3.20.20.210">
    <property type="match status" value="1"/>
</dbReference>
<sequence>MTKRERVMATLRGEKTDRPPITAYRHFPKVEREPRDLANIMLKWQKDYDWDIVKVHPSAVYMQEAYGDKIDYVNYEQEIFPTKLSSAAKGYDLSVFKILDMTNQVLKDHVEAIKLIRDGLDEDVPILQTVFTPLQIVSGVFDLPFVRRHFPADREENPIFKIMEEHEEELLKALDNITETYINYWKALKEVGCDGFFLAGISWARTDYMKFEEWEKFVKRFDVKFSQAVKNDGGIIMYHTCGIKSNPDRFKDFPIDILHWDQGAEDNPSIKEASAYLGKITPMGGVDEMIFGNNSEEEIARQAKKAIEENKDIPFILAPYCSVSIHSTDAEMRAFRDSVEK</sequence>
<dbReference type="GO" id="GO:0004853">
    <property type="term" value="F:uroporphyrinogen decarboxylase activity"/>
    <property type="evidence" value="ECO:0007669"/>
    <property type="project" value="InterPro"/>
</dbReference>
<name>E0NKL7_9FIRM</name>
<protein>
    <recommendedName>
        <fullName evidence="1">Uroporphyrinogen decarboxylase (URO-D) domain-containing protein</fullName>
    </recommendedName>
</protein>
<organism evidence="2 3">
    <name type="scientific">Peptoniphilus duerdenii ATCC BAA-1640</name>
    <dbReference type="NCBI Taxonomy" id="862517"/>
    <lineage>
        <taxon>Bacteria</taxon>
        <taxon>Bacillati</taxon>
        <taxon>Bacillota</taxon>
        <taxon>Tissierellia</taxon>
        <taxon>Tissierellales</taxon>
        <taxon>Peptoniphilaceae</taxon>
        <taxon>Peptoniphilus</taxon>
    </lineage>
</organism>
<evidence type="ECO:0000259" key="1">
    <source>
        <dbReference type="Pfam" id="PF01208"/>
    </source>
</evidence>
<dbReference type="EMBL" id="AEEH01000028">
    <property type="protein sequence ID" value="EFM25644.1"/>
    <property type="molecule type" value="Genomic_DNA"/>
</dbReference>
<comment type="caution">
    <text evidence="2">The sequence shown here is derived from an EMBL/GenBank/DDBJ whole genome shotgun (WGS) entry which is preliminary data.</text>
</comment>
<dbReference type="PANTHER" id="PTHR47099:SF1">
    <property type="entry name" value="METHYLCOBAMIDE:COM METHYLTRANSFERASE MTBA"/>
    <property type="match status" value="1"/>
</dbReference>
<dbReference type="AlphaFoldDB" id="E0NKL7"/>
<feature type="domain" description="Uroporphyrinogen decarboxylase (URO-D)" evidence="1">
    <location>
        <begin position="2"/>
        <end position="340"/>
    </location>
</feature>
<evidence type="ECO:0000313" key="3">
    <source>
        <dbReference type="Proteomes" id="UP000003280"/>
    </source>
</evidence>
<dbReference type="RefSeq" id="WP_008901521.1">
    <property type="nucleotide sequence ID" value="NZ_GL397071.1"/>
</dbReference>
<dbReference type="Pfam" id="PF01208">
    <property type="entry name" value="URO-D"/>
    <property type="match status" value="1"/>
</dbReference>
<dbReference type="PANTHER" id="PTHR47099">
    <property type="entry name" value="METHYLCOBAMIDE:COM METHYLTRANSFERASE MTBA"/>
    <property type="match status" value="1"/>
</dbReference>
<evidence type="ECO:0000313" key="2">
    <source>
        <dbReference type="EMBL" id="EFM25644.1"/>
    </source>
</evidence>
<dbReference type="InterPro" id="IPR038071">
    <property type="entry name" value="UROD/MetE-like_sf"/>
</dbReference>
<dbReference type="SUPFAM" id="SSF51726">
    <property type="entry name" value="UROD/MetE-like"/>
    <property type="match status" value="1"/>
</dbReference>
<dbReference type="InterPro" id="IPR000257">
    <property type="entry name" value="Uroporphyrinogen_deCOase"/>
</dbReference>
<dbReference type="STRING" id="862517.HMPREF9225_0706"/>
<reference evidence="2 3" key="1">
    <citation type="submission" date="2010-07" db="EMBL/GenBank/DDBJ databases">
        <authorList>
            <person name="Muzny D."/>
            <person name="Qin X."/>
            <person name="Deng J."/>
            <person name="Jiang H."/>
            <person name="Liu Y."/>
            <person name="Qu J."/>
            <person name="Song X.-Z."/>
            <person name="Zhang L."/>
            <person name="Thornton R."/>
            <person name="Coyle M."/>
            <person name="Francisco L."/>
            <person name="Jackson L."/>
            <person name="Javaid M."/>
            <person name="Korchina V."/>
            <person name="Kovar C."/>
            <person name="Mata R."/>
            <person name="Mathew T."/>
            <person name="Ngo R."/>
            <person name="Nguyen L."/>
            <person name="Nguyen N."/>
            <person name="Okwuonu G."/>
            <person name="Ongeri F."/>
            <person name="Pham C."/>
            <person name="Simmons D."/>
            <person name="Wilczek-Boney K."/>
            <person name="Hale W."/>
            <person name="Jakkamsetti A."/>
            <person name="Pham P."/>
            <person name="Ruth R."/>
            <person name="San Lucas F."/>
            <person name="Warren J."/>
            <person name="Zhang J."/>
            <person name="Zhao Z."/>
            <person name="Zhou C."/>
            <person name="Zhu D."/>
            <person name="Lee S."/>
            <person name="Bess C."/>
            <person name="Blankenburg K."/>
            <person name="Forbes L."/>
            <person name="Fu Q."/>
            <person name="Gubbala S."/>
            <person name="Hirani K."/>
            <person name="Jayaseelan J.C."/>
            <person name="Lara F."/>
            <person name="Munidasa M."/>
            <person name="Palculict T."/>
            <person name="Patil S."/>
            <person name="Pu L.-L."/>
            <person name="Saada N."/>
            <person name="Tang L."/>
            <person name="Weissenberger G."/>
            <person name="Zhu Y."/>
            <person name="Hemphill L."/>
            <person name="Shang Y."/>
            <person name="Youmans B."/>
            <person name="Ayvaz T."/>
            <person name="Ross M."/>
            <person name="Santibanez J."/>
            <person name="Aqrawi P."/>
            <person name="Gross S."/>
            <person name="Joshi V."/>
            <person name="Fowler G."/>
            <person name="Nazareth L."/>
            <person name="Reid J."/>
            <person name="Worley K."/>
            <person name="Petrosino J."/>
            <person name="Highlander S."/>
            <person name="Gibbs R."/>
        </authorList>
    </citation>
    <scope>NUCLEOTIDE SEQUENCE [LARGE SCALE GENOMIC DNA]</scope>
    <source>
        <strain evidence="2 3">ATCC BAA-1640</strain>
    </source>
</reference>